<sequence>MLVIRKSQVKVFEQVAVQRFEAGLLDHLRTFFPEQAAALGTAQLGKVVRYGLQRAESRGLRTERGLYLYLALMFMLGSAFDEDPQLAWMPPLQPPAPPPPAEEPQQATPPVEAAPTPATVPPPEETEPAPPPETPDTRIVPLYEQAMAFLDRTAGPDNEFLRHTLSVLRHPQVFEGLPAAPSFGHRVLLLLQTLAPEKYKALGEGALRALVRSGYEAAKYHGVTTESGMMNYLALAFVLGSGFDRDPLYPWAATVLTDPALADPAQRGAVLRETALKALEKCLPAGSRRAEQSAIALAKPAKSYRRIVEEAPDGFSPPVTPILDPAP</sequence>
<evidence type="ECO:0000313" key="2">
    <source>
        <dbReference type="EMBL" id="NMQ20200.1"/>
    </source>
</evidence>
<evidence type="ECO:0000313" key="3">
    <source>
        <dbReference type="Proteomes" id="UP000760480"/>
    </source>
</evidence>
<dbReference type="RefSeq" id="WP_169249462.1">
    <property type="nucleotide sequence ID" value="NZ_SPMZ01000040.1"/>
</dbReference>
<gene>
    <name evidence="2" type="ORF">E4P82_13920</name>
</gene>
<reference evidence="2 3" key="1">
    <citation type="submission" date="2019-03" db="EMBL/GenBank/DDBJ databases">
        <title>Metabolic reconstructions from genomes of highly enriched 'Candidatus Accumulibacter' and 'Candidatus Competibacter' bioreactor populations.</title>
        <authorList>
            <person name="Annavajhala M.K."/>
            <person name="Welles L."/>
            <person name="Abbas B."/>
            <person name="Sorokin D."/>
            <person name="Park H."/>
            <person name="Van Loosdrecht M."/>
            <person name="Chandran K."/>
        </authorList>
    </citation>
    <scope>NUCLEOTIDE SEQUENCE [LARGE SCALE GENOMIC DNA]</scope>
    <source>
        <strain evidence="2 3">SBR_G</strain>
    </source>
</reference>
<dbReference type="EMBL" id="SPMZ01000040">
    <property type="protein sequence ID" value="NMQ20200.1"/>
    <property type="molecule type" value="Genomic_DNA"/>
</dbReference>
<accession>A0ABX1TLB7</accession>
<dbReference type="Proteomes" id="UP000760480">
    <property type="component" value="Unassembled WGS sequence"/>
</dbReference>
<name>A0ABX1TLB7_9GAMM</name>
<protein>
    <submittedName>
        <fullName evidence="2">Uncharacterized protein</fullName>
    </submittedName>
</protein>
<keyword evidence="3" id="KW-1185">Reference proteome</keyword>
<feature type="compositionally biased region" description="Pro residues" evidence="1">
    <location>
        <begin position="91"/>
        <end position="102"/>
    </location>
</feature>
<comment type="caution">
    <text evidence="2">The sequence shown here is derived from an EMBL/GenBank/DDBJ whole genome shotgun (WGS) entry which is preliminary data.</text>
</comment>
<feature type="region of interest" description="Disordered" evidence="1">
    <location>
        <begin position="87"/>
        <end position="137"/>
    </location>
</feature>
<feature type="compositionally biased region" description="Pro residues" evidence="1">
    <location>
        <begin position="118"/>
        <end position="134"/>
    </location>
</feature>
<feature type="compositionally biased region" description="Low complexity" evidence="1">
    <location>
        <begin position="103"/>
        <end position="117"/>
    </location>
</feature>
<organism evidence="2 3">
    <name type="scientific">Candidatus Competibacter phosphatis</name>
    <dbReference type="NCBI Taxonomy" id="221280"/>
    <lineage>
        <taxon>Bacteria</taxon>
        <taxon>Pseudomonadati</taxon>
        <taxon>Pseudomonadota</taxon>
        <taxon>Gammaproteobacteria</taxon>
        <taxon>Candidatus Competibacteraceae</taxon>
        <taxon>Candidatus Competibacter</taxon>
    </lineage>
</organism>
<proteinExistence type="predicted"/>
<evidence type="ECO:0000256" key="1">
    <source>
        <dbReference type="SAM" id="MobiDB-lite"/>
    </source>
</evidence>